<feature type="region of interest" description="Disordered" evidence="1">
    <location>
        <begin position="108"/>
        <end position="150"/>
    </location>
</feature>
<sequence length="150" mass="16920">MSLALDAAHAPHHVLKEWADAYKDVFDEGYEAIRPEILRRQKELGLLPEDTELSAINPHGEPDATGPNGQPWPRLDTVRPWETLSAGEQRLFIRMAEVFAGYVSYSDAPARPADRLPGSRRGRLGQRRQRRGTGLTEQQVTVLQRRARAD</sequence>
<dbReference type="EMBL" id="JBHSOC010000001">
    <property type="protein sequence ID" value="MFC5639966.1"/>
    <property type="molecule type" value="Genomic_DNA"/>
</dbReference>
<accession>A0ABW0V274</accession>
<evidence type="ECO:0000256" key="1">
    <source>
        <dbReference type="SAM" id="MobiDB-lite"/>
    </source>
</evidence>
<evidence type="ECO:0000313" key="3">
    <source>
        <dbReference type="Proteomes" id="UP001596066"/>
    </source>
</evidence>
<dbReference type="Gene3D" id="3.40.720.10">
    <property type="entry name" value="Alkaline Phosphatase, subunit A"/>
    <property type="match status" value="1"/>
</dbReference>
<dbReference type="RefSeq" id="WP_346140865.1">
    <property type="nucleotide sequence ID" value="NZ_BAAAUA010000002.1"/>
</dbReference>
<feature type="region of interest" description="Disordered" evidence="1">
    <location>
        <begin position="53"/>
        <end position="76"/>
    </location>
</feature>
<name>A0ABW0V274_9ACTN</name>
<dbReference type="Proteomes" id="UP001596066">
    <property type="component" value="Unassembled WGS sequence"/>
</dbReference>
<proteinExistence type="predicted"/>
<dbReference type="InterPro" id="IPR017850">
    <property type="entry name" value="Alkaline_phosphatase_core_sf"/>
</dbReference>
<protein>
    <submittedName>
        <fullName evidence="2">Uncharacterized protein</fullName>
    </submittedName>
</protein>
<keyword evidence="3" id="KW-1185">Reference proteome</keyword>
<evidence type="ECO:0000313" key="2">
    <source>
        <dbReference type="EMBL" id="MFC5639966.1"/>
    </source>
</evidence>
<dbReference type="SUPFAM" id="SSF53649">
    <property type="entry name" value="Alkaline phosphatase-like"/>
    <property type="match status" value="1"/>
</dbReference>
<organism evidence="2 3">
    <name type="scientific">Kitasatospora cinereorecta</name>
    <dbReference type="NCBI Taxonomy" id="285560"/>
    <lineage>
        <taxon>Bacteria</taxon>
        <taxon>Bacillati</taxon>
        <taxon>Actinomycetota</taxon>
        <taxon>Actinomycetes</taxon>
        <taxon>Kitasatosporales</taxon>
        <taxon>Streptomycetaceae</taxon>
        <taxon>Kitasatospora</taxon>
    </lineage>
</organism>
<feature type="compositionally biased region" description="Basic residues" evidence="1">
    <location>
        <begin position="118"/>
        <end position="131"/>
    </location>
</feature>
<comment type="caution">
    <text evidence="2">The sequence shown here is derived from an EMBL/GenBank/DDBJ whole genome shotgun (WGS) entry which is preliminary data.</text>
</comment>
<reference evidence="3" key="1">
    <citation type="journal article" date="2019" name="Int. J. Syst. Evol. Microbiol.">
        <title>The Global Catalogue of Microorganisms (GCM) 10K type strain sequencing project: providing services to taxonomists for standard genome sequencing and annotation.</title>
        <authorList>
            <consortium name="The Broad Institute Genomics Platform"/>
            <consortium name="The Broad Institute Genome Sequencing Center for Infectious Disease"/>
            <person name="Wu L."/>
            <person name="Ma J."/>
        </authorList>
    </citation>
    <scope>NUCLEOTIDE SEQUENCE [LARGE SCALE GENOMIC DNA]</scope>
    <source>
        <strain evidence="3">CGMCC 4.1622</strain>
    </source>
</reference>
<gene>
    <name evidence="2" type="ORF">ACFPZF_01155</name>
</gene>